<dbReference type="EMBL" id="JAGGKV010000002">
    <property type="protein sequence ID" value="MBP1961672.1"/>
    <property type="molecule type" value="Genomic_DNA"/>
</dbReference>
<evidence type="ECO:0000313" key="2">
    <source>
        <dbReference type="Proteomes" id="UP001519344"/>
    </source>
</evidence>
<protein>
    <submittedName>
        <fullName evidence="1">Flagellar biosynthesis/type III secretory pathway chaperone</fullName>
    </submittedName>
</protein>
<reference evidence="1 2" key="1">
    <citation type="submission" date="2021-03" db="EMBL/GenBank/DDBJ databases">
        <title>Genomic Encyclopedia of Type Strains, Phase IV (KMG-IV): sequencing the most valuable type-strain genomes for metagenomic binning, comparative biology and taxonomic classification.</title>
        <authorList>
            <person name="Goeker M."/>
        </authorList>
    </citation>
    <scope>NUCLEOTIDE SEQUENCE [LARGE SCALE GENOMIC DNA]</scope>
    <source>
        <strain evidence="1 2">DSM 24950</strain>
    </source>
</reference>
<dbReference type="Proteomes" id="UP001519344">
    <property type="component" value="Unassembled WGS sequence"/>
</dbReference>
<name>A0ABS4HSS3_9BACL</name>
<accession>A0ABS4HSS3</accession>
<gene>
    <name evidence="1" type="ORF">J2Z65_000870</name>
</gene>
<keyword evidence="1" id="KW-0969">Cilium</keyword>
<proteinExistence type="predicted"/>
<keyword evidence="1" id="KW-0282">Flagellum</keyword>
<organism evidence="1 2">
    <name type="scientific">Paenibacillus aceris</name>
    <dbReference type="NCBI Taxonomy" id="869555"/>
    <lineage>
        <taxon>Bacteria</taxon>
        <taxon>Bacillati</taxon>
        <taxon>Bacillota</taxon>
        <taxon>Bacilli</taxon>
        <taxon>Bacillales</taxon>
        <taxon>Paenibacillaceae</taxon>
        <taxon>Paenibacillus</taxon>
    </lineage>
</organism>
<keyword evidence="2" id="KW-1185">Reference proteome</keyword>
<keyword evidence="1" id="KW-0966">Cell projection</keyword>
<evidence type="ECO:0000313" key="1">
    <source>
        <dbReference type="EMBL" id="MBP1961672.1"/>
    </source>
</evidence>
<comment type="caution">
    <text evidence="1">The sequence shown here is derived from an EMBL/GenBank/DDBJ whole genome shotgun (WGS) entry which is preliminary data.</text>
</comment>
<sequence length="53" mass="5870">MLVLSGRNKRVVSMMPNMIHYVSEILNVSSIECRQANLVNGEEPNDTPNPAIS</sequence>